<name>A0A1N7A924_9RHOB</name>
<sequence>MTIFSTMRRAGIPVLACLLALPALADEPGGLVTGSFGDQPLELTVAPELSGATIIGNYADASLLASQMEGDQGPVNLELTINGELPAPGEMALTITFARDMGRNWTGDQDSLTLTLEEFTPGDGIVVLKGTLTGQVSLRPANETRCALIPTSPGCNNGQVSGGPSSETRPVTFSFDTRLEELD</sequence>
<keyword evidence="1" id="KW-0732">Signal</keyword>
<dbReference type="RefSeq" id="WP_149766893.1">
    <property type="nucleotide sequence ID" value="NZ_FTMK01000044.1"/>
</dbReference>
<gene>
    <name evidence="2" type="ORF">SAMN05421641_1448</name>
</gene>
<accession>A0A1N7A924</accession>
<dbReference type="AlphaFoldDB" id="A0A1N7A924"/>
<evidence type="ECO:0000313" key="2">
    <source>
        <dbReference type="EMBL" id="SIR35463.1"/>
    </source>
</evidence>
<dbReference type="OrthoDB" id="7777982at2"/>
<dbReference type="EMBL" id="FTMK01000044">
    <property type="protein sequence ID" value="SIR35463.1"/>
    <property type="molecule type" value="Genomic_DNA"/>
</dbReference>
<reference evidence="2 3" key="1">
    <citation type="submission" date="2017-01" db="EMBL/GenBank/DDBJ databases">
        <authorList>
            <person name="Varghese N."/>
            <person name="Submissions S."/>
        </authorList>
    </citation>
    <scope>NUCLEOTIDE SEQUENCE [LARGE SCALE GENOMIC DNA]</scope>
    <source>
        <strain evidence="2 3">ATCC 700171</strain>
    </source>
</reference>
<proteinExistence type="predicted"/>
<dbReference type="Proteomes" id="UP000323956">
    <property type="component" value="Unassembled WGS sequence"/>
</dbReference>
<feature type="chain" id="PRO_5013065916" evidence="1">
    <location>
        <begin position="26"/>
        <end position="183"/>
    </location>
</feature>
<evidence type="ECO:0000313" key="3">
    <source>
        <dbReference type="Proteomes" id="UP000323956"/>
    </source>
</evidence>
<feature type="signal peptide" evidence="1">
    <location>
        <begin position="1"/>
        <end position="25"/>
    </location>
</feature>
<protein>
    <submittedName>
        <fullName evidence="2">Uncharacterized protein</fullName>
    </submittedName>
</protein>
<organism evidence="2 3">
    <name type="scientific">Paracoccus thiocyanatus</name>
    <dbReference type="NCBI Taxonomy" id="34006"/>
    <lineage>
        <taxon>Bacteria</taxon>
        <taxon>Pseudomonadati</taxon>
        <taxon>Pseudomonadota</taxon>
        <taxon>Alphaproteobacteria</taxon>
        <taxon>Rhodobacterales</taxon>
        <taxon>Paracoccaceae</taxon>
        <taxon>Paracoccus</taxon>
    </lineage>
</organism>
<evidence type="ECO:0000256" key="1">
    <source>
        <dbReference type="SAM" id="SignalP"/>
    </source>
</evidence>